<feature type="region of interest" description="Disordered" evidence="1">
    <location>
        <begin position="1"/>
        <end position="49"/>
    </location>
</feature>
<feature type="compositionally biased region" description="Acidic residues" evidence="1">
    <location>
        <begin position="195"/>
        <end position="206"/>
    </location>
</feature>
<evidence type="ECO:0000313" key="2">
    <source>
        <dbReference type="EMBL" id="PTQ37218.1"/>
    </source>
</evidence>
<feature type="region of interest" description="Disordered" evidence="1">
    <location>
        <begin position="145"/>
        <end position="206"/>
    </location>
</feature>
<protein>
    <submittedName>
        <fullName evidence="2">Uncharacterized protein</fullName>
    </submittedName>
</protein>
<feature type="compositionally biased region" description="Low complexity" evidence="1">
    <location>
        <begin position="1"/>
        <end position="14"/>
    </location>
</feature>
<dbReference type="EMBL" id="KZ772730">
    <property type="protein sequence ID" value="PTQ37218.1"/>
    <property type="molecule type" value="Genomic_DNA"/>
</dbReference>
<accession>A0A2R6WTM2</accession>
<dbReference type="AlphaFoldDB" id="A0A2R6WTM2"/>
<reference evidence="3" key="1">
    <citation type="journal article" date="2017" name="Cell">
        <title>Insights into land plant evolution garnered from the Marchantia polymorpha genome.</title>
        <authorList>
            <person name="Bowman J.L."/>
            <person name="Kohchi T."/>
            <person name="Yamato K.T."/>
            <person name="Jenkins J."/>
            <person name="Shu S."/>
            <person name="Ishizaki K."/>
            <person name="Yamaoka S."/>
            <person name="Nishihama R."/>
            <person name="Nakamura Y."/>
            <person name="Berger F."/>
            <person name="Adam C."/>
            <person name="Aki S.S."/>
            <person name="Althoff F."/>
            <person name="Araki T."/>
            <person name="Arteaga-Vazquez M.A."/>
            <person name="Balasubrmanian S."/>
            <person name="Barry K."/>
            <person name="Bauer D."/>
            <person name="Boehm C.R."/>
            <person name="Briginshaw L."/>
            <person name="Caballero-Perez J."/>
            <person name="Catarino B."/>
            <person name="Chen F."/>
            <person name="Chiyoda S."/>
            <person name="Chovatia M."/>
            <person name="Davies K.M."/>
            <person name="Delmans M."/>
            <person name="Demura T."/>
            <person name="Dierschke T."/>
            <person name="Dolan L."/>
            <person name="Dorantes-Acosta A.E."/>
            <person name="Eklund D.M."/>
            <person name="Florent S.N."/>
            <person name="Flores-Sandoval E."/>
            <person name="Fujiyama A."/>
            <person name="Fukuzawa H."/>
            <person name="Galik B."/>
            <person name="Grimanelli D."/>
            <person name="Grimwood J."/>
            <person name="Grossniklaus U."/>
            <person name="Hamada T."/>
            <person name="Haseloff J."/>
            <person name="Hetherington A.J."/>
            <person name="Higo A."/>
            <person name="Hirakawa Y."/>
            <person name="Hundley H.N."/>
            <person name="Ikeda Y."/>
            <person name="Inoue K."/>
            <person name="Inoue S.I."/>
            <person name="Ishida S."/>
            <person name="Jia Q."/>
            <person name="Kakita M."/>
            <person name="Kanazawa T."/>
            <person name="Kawai Y."/>
            <person name="Kawashima T."/>
            <person name="Kennedy M."/>
            <person name="Kinose K."/>
            <person name="Kinoshita T."/>
            <person name="Kohara Y."/>
            <person name="Koide E."/>
            <person name="Komatsu K."/>
            <person name="Kopischke S."/>
            <person name="Kubo M."/>
            <person name="Kyozuka J."/>
            <person name="Lagercrantz U."/>
            <person name="Lin S.S."/>
            <person name="Lindquist E."/>
            <person name="Lipzen A.M."/>
            <person name="Lu C.W."/>
            <person name="De Luna E."/>
            <person name="Martienssen R.A."/>
            <person name="Minamino N."/>
            <person name="Mizutani M."/>
            <person name="Mizutani M."/>
            <person name="Mochizuki N."/>
            <person name="Monte I."/>
            <person name="Mosher R."/>
            <person name="Nagasaki H."/>
            <person name="Nakagami H."/>
            <person name="Naramoto S."/>
            <person name="Nishitani K."/>
            <person name="Ohtani M."/>
            <person name="Okamoto T."/>
            <person name="Okumura M."/>
            <person name="Phillips J."/>
            <person name="Pollak B."/>
            <person name="Reinders A."/>
            <person name="Rovekamp M."/>
            <person name="Sano R."/>
            <person name="Sawa S."/>
            <person name="Schmid M.W."/>
            <person name="Shirakawa M."/>
            <person name="Solano R."/>
            <person name="Spunde A."/>
            <person name="Suetsugu N."/>
            <person name="Sugano S."/>
            <person name="Sugiyama A."/>
            <person name="Sun R."/>
            <person name="Suzuki Y."/>
            <person name="Takenaka M."/>
            <person name="Takezawa D."/>
            <person name="Tomogane H."/>
            <person name="Tsuzuki M."/>
            <person name="Ueda T."/>
            <person name="Umeda M."/>
            <person name="Ward J.M."/>
            <person name="Watanabe Y."/>
            <person name="Yazaki K."/>
            <person name="Yokoyama R."/>
            <person name="Yoshitake Y."/>
            <person name="Yotsui I."/>
            <person name="Zachgo S."/>
            <person name="Schmutz J."/>
        </authorList>
    </citation>
    <scope>NUCLEOTIDE SEQUENCE [LARGE SCALE GENOMIC DNA]</scope>
    <source>
        <strain evidence="3">Tak-1</strain>
    </source>
</reference>
<feature type="compositionally biased region" description="Acidic residues" evidence="1">
    <location>
        <begin position="29"/>
        <end position="42"/>
    </location>
</feature>
<proteinExistence type="predicted"/>
<name>A0A2R6WTM2_MARPO</name>
<keyword evidence="3" id="KW-1185">Reference proteome</keyword>
<organism evidence="2 3">
    <name type="scientific">Marchantia polymorpha</name>
    <name type="common">Common liverwort</name>
    <name type="synonym">Marchantia aquatica</name>
    <dbReference type="NCBI Taxonomy" id="3197"/>
    <lineage>
        <taxon>Eukaryota</taxon>
        <taxon>Viridiplantae</taxon>
        <taxon>Streptophyta</taxon>
        <taxon>Embryophyta</taxon>
        <taxon>Marchantiophyta</taxon>
        <taxon>Marchantiopsida</taxon>
        <taxon>Marchantiidae</taxon>
        <taxon>Marchantiales</taxon>
        <taxon>Marchantiaceae</taxon>
        <taxon>Marchantia</taxon>
    </lineage>
</organism>
<gene>
    <name evidence="2" type="ORF">MARPO_0058s0010</name>
</gene>
<feature type="compositionally biased region" description="Gly residues" evidence="1">
    <location>
        <begin position="145"/>
        <end position="168"/>
    </location>
</feature>
<dbReference type="Proteomes" id="UP000244005">
    <property type="component" value="Unassembled WGS sequence"/>
</dbReference>
<evidence type="ECO:0000313" key="3">
    <source>
        <dbReference type="Proteomes" id="UP000244005"/>
    </source>
</evidence>
<evidence type="ECO:0000256" key="1">
    <source>
        <dbReference type="SAM" id="MobiDB-lite"/>
    </source>
</evidence>
<sequence>MLTPSYPSSSLSPTVAHALAPRRARGGNEEEDDDDDDDDEGVDDKSHTCKSGHACMLCSLDAVDLGGGWGAGLAKSPTGSDSDRSGGWGWGWEGWACRQSRWRDRRKRGNEQTLVDDAGNHVRLSGTKYAPPTLAVYFRWGRGQGQGAGGGGGGAKGEGDGGVGGLGLGAEKHLLQAAKPRWWDRPRPPPCLSVNDDDGGTDGQMD</sequence>